<dbReference type="OrthoDB" id="75710at2759"/>
<dbReference type="Pfam" id="PF07714">
    <property type="entry name" value="PK_Tyr_Ser-Thr"/>
    <property type="match status" value="1"/>
</dbReference>
<dbReference type="InterPro" id="IPR000719">
    <property type="entry name" value="Prot_kinase_dom"/>
</dbReference>
<evidence type="ECO:0000256" key="1">
    <source>
        <dbReference type="ARBA" id="ARBA00022741"/>
    </source>
</evidence>
<dbReference type="PANTHER" id="PTHR27005">
    <property type="entry name" value="WALL-ASSOCIATED RECEPTOR KINASE-LIKE 21"/>
    <property type="match status" value="1"/>
</dbReference>
<dbReference type="InterPro" id="IPR011009">
    <property type="entry name" value="Kinase-like_dom_sf"/>
</dbReference>
<dbReference type="GO" id="GO:0007166">
    <property type="term" value="P:cell surface receptor signaling pathway"/>
    <property type="evidence" value="ECO:0007669"/>
    <property type="project" value="InterPro"/>
</dbReference>
<dbReference type="AlphaFoldDB" id="A0A7J7L8R2"/>
<dbReference type="SUPFAM" id="SSF56112">
    <property type="entry name" value="Protein kinase-like (PK-like)"/>
    <property type="match status" value="1"/>
</dbReference>
<organism evidence="4 5">
    <name type="scientific">Kingdonia uniflora</name>
    <dbReference type="NCBI Taxonomy" id="39325"/>
    <lineage>
        <taxon>Eukaryota</taxon>
        <taxon>Viridiplantae</taxon>
        <taxon>Streptophyta</taxon>
        <taxon>Embryophyta</taxon>
        <taxon>Tracheophyta</taxon>
        <taxon>Spermatophyta</taxon>
        <taxon>Magnoliopsida</taxon>
        <taxon>Ranunculales</taxon>
        <taxon>Circaeasteraceae</taxon>
        <taxon>Kingdonia</taxon>
    </lineage>
</organism>
<dbReference type="PROSITE" id="PS50011">
    <property type="entry name" value="PROTEIN_KINASE_DOM"/>
    <property type="match status" value="1"/>
</dbReference>
<dbReference type="PANTHER" id="PTHR27005:SF466">
    <property type="entry name" value="NON-FUNCTIONAL PSEUDOKINASE ZED1-LIKE"/>
    <property type="match status" value="1"/>
</dbReference>
<evidence type="ECO:0000259" key="3">
    <source>
        <dbReference type="PROSITE" id="PS50011"/>
    </source>
</evidence>
<dbReference type="EMBL" id="JACGCM010002537">
    <property type="protein sequence ID" value="KAF6138944.1"/>
    <property type="molecule type" value="Genomic_DNA"/>
</dbReference>
<evidence type="ECO:0000313" key="5">
    <source>
        <dbReference type="Proteomes" id="UP000541444"/>
    </source>
</evidence>
<accession>A0A7J7L8R2</accession>
<comment type="caution">
    <text evidence="4">The sequence shown here is derived from an EMBL/GenBank/DDBJ whole genome shotgun (WGS) entry which is preliminary data.</text>
</comment>
<proteinExistence type="predicted"/>
<keyword evidence="2" id="KW-0067">ATP-binding</keyword>
<dbReference type="GO" id="GO:0004674">
    <property type="term" value="F:protein serine/threonine kinase activity"/>
    <property type="evidence" value="ECO:0007669"/>
    <property type="project" value="TreeGrafter"/>
</dbReference>
<protein>
    <recommendedName>
        <fullName evidence="3">Protein kinase domain-containing protein</fullName>
    </recommendedName>
</protein>
<sequence length="197" mass="23068">MFSRWCRGVRFKKEAAKSIEEIFITANGGKLLELLKSIGYKYEPYRVFSKKELEMATKFYDQHRIFYEDASYILYRGFYDGRNISVKKFKENNYMGVDNFTGSVVDFVISLHIRNHKNVMKLLGCCLEIKIPILVYEYSSNKNLYDILHKENDIQGHLFSKNLHSALSRESKLRIATEIADAVTYMHTTTSTPFIRT</sequence>
<dbReference type="Proteomes" id="UP000541444">
    <property type="component" value="Unassembled WGS sequence"/>
</dbReference>
<reference evidence="4 5" key="1">
    <citation type="journal article" date="2020" name="IScience">
        <title>Genome Sequencing of the Endangered Kingdonia uniflora (Circaeasteraceae, Ranunculales) Reveals Potential Mechanisms of Evolutionary Specialization.</title>
        <authorList>
            <person name="Sun Y."/>
            <person name="Deng T."/>
            <person name="Zhang A."/>
            <person name="Moore M.J."/>
            <person name="Landis J.B."/>
            <person name="Lin N."/>
            <person name="Zhang H."/>
            <person name="Zhang X."/>
            <person name="Huang J."/>
            <person name="Zhang X."/>
            <person name="Sun H."/>
            <person name="Wang H."/>
        </authorList>
    </citation>
    <scope>NUCLEOTIDE SEQUENCE [LARGE SCALE GENOMIC DNA]</scope>
    <source>
        <strain evidence="4">TB1705</strain>
        <tissue evidence="4">Leaf</tissue>
    </source>
</reference>
<feature type="domain" description="Protein kinase" evidence="3">
    <location>
        <begin position="60"/>
        <end position="197"/>
    </location>
</feature>
<keyword evidence="5" id="KW-1185">Reference proteome</keyword>
<gene>
    <name evidence="4" type="ORF">GIB67_025673</name>
</gene>
<keyword evidence="1" id="KW-0547">Nucleotide-binding</keyword>
<name>A0A7J7L8R2_9MAGN</name>
<dbReference type="InterPro" id="IPR045274">
    <property type="entry name" value="WAK-like"/>
</dbReference>
<dbReference type="GO" id="GO:0005524">
    <property type="term" value="F:ATP binding"/>
    <property type="evidence" value="ECO:0007669"/>
    <property type="project" value="UniProtKB-KW"/>
</dbReference>
<dbReference type="Gene3D" id="1.10.510.10">
    <property type="entry name" value="Transferase(Phosphotransferase) domain 1"/>
    <property type="match status" value="1"/>
</dbReference>
<dbReference type="GO" id="GO:0005886">
    <property type="term" value="C:plasma membrane"/>
    <property type="evidence" value="ECO:0007669"/>
    <property type="project" value="TreeGrafter"/>
</dbReference>
<evidence type="ECO:0000256" key="2">
    <source>
        <dbReference type="ARBA" id="ARBA00022840"/>
    </source>
</evidence>
<dbReference type="InterPro" id="IPR001245">
    <property type="entry name" value="Ser-Thr/Tyr_kinase_cat_dom"/>
</dbReference>
<evidence type="ECO:0000313" key="4">
    <source>
        <dbReference type="EMBL" id="KAF6138944.1"/>
    </source>
</evidence>